<comment type="miscellaneous">
    <text evidence="9">Few gyrases are as efficient as E.coli at forming negative supercoils. Not all organisms have 2 type II topoisomerases; in organisms with a single type II topoisomerase this enzyme also has to decatenate newly replicated chromosomes.</text>
</comment>
<comment type="subunit">
    <text evidence="8">Heterotetramer composed of ParC and ParE.</text>
</comment>
<dbReference type="Pfam" id="PF00521">
    <property type="entry name" value="DNA_topoisoIV"/>
    <property type="match status" value="1"/>
</dbReference>
<comment type="subcellular location">
    <subcellularLocation>
        <location evidence="9">Cytoplasm</location>
    </subcellularLocation>
</comment>
<evidence type="ECO:0000313" key="13">
    <source>
        <dbReference type="EMBL" id="OGZ60883.1"/>
    </source>
</evidence>
<dbReference type="InterPro" id="IPR013758">
    <property type="entry name" value="Topo_IIA_A/C_ab"/>
</dbReference>
<dbReference type="NCBIfam" id="NF004043">
    <property type="entry name" value="PRK05560.1"/>
    <property type="match status" value="1"/>
</dbReference>
<feature type="short sequence motif" description="GyrA-box" evidence="9">
    <location>
        <begin position="533"/>
        <end position="539"/>
    </location>
</feature>
<dbReference type="GO" id="GO:0034335">
    <property type="term" value="F:DNA negative supercoiling activity"/>
    <property type="evidence" value="ECO:0007669"/>
    <property type="project" value="UniProtKB-ARBA"/>
</dbReference>
<dbReference type="Gene3D" id="3.90.199.10">
    <property type="entry name" value="Topoisomerase II, domain 5"/>
    <property type="match status" value="1"/>
</dbReference>
<dbReference type="FunFam" id="2.120.10.90:FF:000005">
    <property type="entry name" value="DNA topoisomerase 4 subunit A"/>
    <property type="match status" value="1"/>
</dbReference>
<dbReference type="SMART" id="SM00434">
    <property type="entry name" value="TOP4c"/>
    <property type="match status" value="1"/>
</dbReference>
<evidence type="ECO:0000256" key="8">
    <source>
        <dbReference type="ARBA" id="ARBA00063644"/>
    </source>
</evidence>
<dbReference type="InterPro" id="IPR005743">
    <property type="entry name" value="GyrA"/>
</dbReference>
<dbReference type="InterPro" id="IPR013757">
    <property type="entry name" value="Topo_IIA_A_a_sf"/>
</dbReference>
<evidence type="ECO:0000256" key="1">
    <source>
        <dbReference type="ARBA" id="ARBA00000185"/>
    </source>
</evidence>
<gene>
    <name evidence="9" type="primary">gyrA</name>
    <name evidence="13" type="ORF">A2932_00810</name>
</gene>
<keyword evidence="3 9" id="KW-0547">Nucleotide-binding</keyword>
<dbReference type="STRING" id="1802163.A2932_00810"/>
<evidence type="ECO:0000256" key="10">
    <source>
        <dbReference type="PROSITE-ProRule" id="PRU01384"/>
    </source>
</evidence>
<dbReference type="GO" id="GO:0009330">
    <property type="term" value="C:DNA topoisomerase type II (double strand cut, ATP-hydrolyzing) complex"/>
    <property type="evidence" value="ECO:0007669"/>
    <property type="project" value="TreeGrafter"/>
</dbReference>
<dbReference type="InterPro" id="IPR013760">
    <property type="entry name" value="Topo_IIA-like_dom_sf"/>
</dbReference>
<feature type="active site" description="O-(5'-phospho-DNA)-tyrosine intermediate" evidence="9 10">
    <location>
        <position position="124"/>
    </location>
</feature>
<evidence type="ECO:0000256" key="4">
    <source>
        <dbReference type="ARBA" id="ARBA00022840"/>
    </source>
</evidence>
<comment type="caution">
    <text evidence="13">The sequence shown here is derived from an EMBL/GenBank/DDBJ whole genome shotgun (WGS) entry which is preliminary data.</text>
</comment>
<dbReference type="Gene3D" id="3.30.1360.40">
    <property type="match status" value="1"/>
</dbReference>
<dbReference type="EMBL" id="MHOI01000034">
    <property type="protein sequence ID" value="OGZ60883.1"/>
    <property type="molecule type" value="Genomic_DNA"/>
</dbReference>
<evidence type="ECO:0000256" key="9">
    <source>
        <dbReference type="HAMAP-Rule" id="MF_01897"/>
    </source>
</evidence>
<keyword evidence="5 9" id="KW-0799">Topoisomerase</keyword>
<protein>
    <recommendedName>
        <fullName evidence="9">DNA gyrase subunit A</fullName>
        <ecNumber evidence="9">5.6.2.2</ecNumber>
    </recommendedName>
</protein>
<evidence type="ECO:0000259" key="12">
    <source>
        <dbReference type="PROSITE" id="PS52040"/>
    </source>
</evidence>
<evidence type="ECO:0000256" key="11">
    <source>
        <dbReference type="SAM" id="Coils"/>
    </source>
</evidence>
<dbReference type="GO" id="GO:0005524">
    <property type="term" value="F:ATP binding"/>
    <property type="evidence" value="ECO:0007669"/>
    <property type="project" value="UniProtKB-UniRule"/>
</dbReference>
<evidence type="ECO:0000313" key="14">
    <source>
        <dbReference type="Proteomes" id="UP000179153"/>
    </source>
</evidence>
<accession>A0A1G2HEI1</accession>
<keyword evidence="9" id="KW-0963">Cytoplasm</keyword>
<comment type="function">
    <text evidence="9">A type II topoisomerase that negatively supercoils closed circular double-stranded (ds) DNA in an ATP-dependent manner to modulate DNA topology and maintain chromosomes in an underwound state. Negative supercoiling favors strand separation, and DNA replication, transcription, recombination and repair, all of which involve strand separation. Also able to catalyze the interconversion of other topological isomers of dsDNA rings, including catenanes and knotted rings. Type II topoisomerases break and join 2 DNA strands simultaneously in an ATP-dependent manner.</text>
</comment>
<dbReference type="GO" id="GO:0006261">
    <property type="term" value="P:DNA-templated DNA replication"/>
    <property type="evidence" value="ECO:0007669"/>
    <property type="project" value="UniProtKB-UniRule"/>
</dbReference>
<dbReference type="PANTHER" id="PTHR43493:SF5">
    <property type="entry name" value="DNA GYRASE SUBUNIT A, CHLOROPLASTIC_MITOCHONDRIAL"/>
    <property type="match status" value="1"/>
</dbReference>
<comment type="subunit">
    <text evidence="9">Heterotetramer, composed of two GyrA and two GyrB chains. In the heterotetramer, GyrA contains the active site tyrosine that forms a transient covalent intermediate with DNA, while GyrB binds cofactors and catalyzes ATP hydrolysis.</text>
</comment>
<dbReference type="GO" id="GO:0003677">
    <property type="term" value="F:DNA binding"/>
    <property type="evidence" value="ECO:0007669"/>
    <property type="project" value="UniProtKB-UniRule"/>
</dbReference>
<dbReference type="FunFam" id="3.90.199.10:FF:000001">
    <property type="entry name" value="DNA gyrase subunit A"/>
    <property type="match status" value="1"/>
</dbReference>
<dbReference type="Gene3D" id="1.10.268.10">
    <property type="entry name" value="Topoisomerase, domain 3"/>
    <property type="match status" value="1"/>
</dbReference>
<dbReference type="Pfam" id="PF03989">
    <property type="entry name" value="DNA_gyraseA_C"/>
    <property type="match status" value="6"/>
</dbReference>
<dbReference type="InterPro" id="IPR035516">
    <property type="entry name" value="Gyrase/topoIV_suA_C"/>
</dbReference>
<dbReference type="SUPFAM" id="SSF56719">
    <property type="entry name" value="Type II DNA topoisomerase"/>
    <property type="match status" value="1"/>
</dbReference>
<evidence type="ECO:0000256" key="7">
    <source>
        <dbReference type="ARBA" id="ARBA00023235"/>
    </source>
</evidence>
<evidence type="ECO:0000256" key="2">
    <source>
        <dbReference type="ARBA" id="ARBA00008263"/>
    </source>
</evidence>
<dbReference type="PROSITE" id="PS52040">
    <property type="entry name" value="TOPO_IIA"/>
    <property type="match status" value="1"/>
</dbReference>
<dbReference type="FunFam" id="3.30.1360.40:FF:000002">
    <property type="entry name" value="DNA gyrase subunit A"/>
    <property type="match status" value="1"/>
</dbReference>
<comment type="similarity">
    <text evidence="2 9">Belongs to the type II topoisomerase GyrA/ParC subunit family.</text>
</comment>
<evidence type="ECO:0000256" key="5">
    <source>
        <dbReference type="ARBA" id="ARBA00023029"/>
    </source>
</evidence>
<dbReference type="Gene3D" id="2.120.10.90">
    <property type="entry name" value="DNA gyrase/topoisomerase IV, subunit A, C-terminal"/>
    <property type="match status" value="1"/>
</dbReference>
<dbReference type="NCBIfam" id="NF004044">
    <property type="entry name" value="PRK05561.1"/>
    <property type="match status" value="1"/>
</dbReference>
<evidence type="ECO:0000256" key="6">
    <source>
        <dbReference type="ARBA" id="ARBA00023125"/>
    </source>
</evidence>
<dbReference type="CDD" id="cd00187">
    <property type="entry name" value="TOP4c"/>
    <property type="match status" value="1"/>
</dbReference>
<proteinExistence type="inferred from homology"/>
<dbReference type="AlphaFoldDB" id="A0A1G2HEI1"/>
<name>A0A1G2HEI1_9BACT</name>
<dbReference type="SUPFAM" id="SSF101904">
    <property type="entry name" value="GyrA/ParC C-terminal domain-like"/>
    <property type="match status" value="1"/>
</dbReference>
<dbReference type="HAMAP" id="MF_01897">
    <property type="entry name" value="GyrA"/>
    <property type="match status" value="1"/>
</dbReference>
<dbReference type="GO" id="GO:0005694">
    <property type="term" value="C:chromosome"/>
    <property type="evidence" value="ECO:0007669"/>
    <property type="project" value="InterPro"/>
</dbReference>
<reference evidence="13 14" key="1">
    <citation type="journal article" date="2016" name="Nat. Commun.">
        <title>Thousands of microbial genomes shed light on interconnected biogeochemical processes in an aquifer system.</title>
        <authorList>
            <person name="Anantharaman K."/>
            <person name="Brown C.T."/>
            <person name="Hug L.A."/>
            <person name="Sharon I."/>
            <person name="Castelle C.J."/>
            <person name="Probst A.J."/>
            <person name="Thomas B.C."/>
            <person name="Singh A."/>
            <person name="Wilkins M.J."/>
            <person name="Karaoz U."/>
            <person name="Brodie E.L."/>
            <person name="Williams K.H."/>
            <person name="Hubbard S.S."/>
            <person name="Banfield J.F."/>
        </authorList>
    </citation>
    <scope>NUCLEOTIDE SEQUENCE [LARGE SCALE GENOMIC DNA]</scope>
</reference>
<keyword evidence="11" id="KW-0175">Coiled coil</keyword>
<dbReference type="GO" id="GO:0006265">
    <property type="term" value="P:DNA topological change"/>
    <property type="evidence" value="ECO:0007669"/>
    <property type="project" value="UniProtKB-UniRule"/>
</dbReference>
<feature type="coiled-coil region" evidence="11">
    <location>
        <begin position="439"/>
        <end position="470"/>
    </location>
</feature>
<dbReference type="EC" id="5.6.2.2" evidence="9"/>
<feature type="domain" description="Topo IIA-type catalytic" evidence="12">
    <location>
        <begin position="36"/>
        <end position="506"/>
    </location>
</feature>
<evidence type="ECO:0000256" key="3">
    <source>
        <dbReference type="ARBA" id="ARBA00022741"/>
    </source>
</evidence>
<keyword evidence="7 9" id="KW-0413">Isomerase</keyword>
<keyword evidence="4 9" id="KW-0067">ATP-binding</keyword>
<organism evidence="13 14">
    <name type="scientific">Candidatus Spechtbacteria bacterium RIFCSPLOWO2_01_FULL_46_10</name>
    <dbReference type="NCBI Taxonomy" id="1802163"/>
    <lineage>
        <taxon>Bacteria</taxon>
        <taxon>Candidatus Spechtiibacteriota</taxon>
    </lineage>
</organism>
<dbReference type="GO" id="GO:0005737">
    <property type="term" value="C:cytoplasm"/>
    <property type="evidence" value="ECO:0007669"/>
    <property type="project" value="UniProtKB-SubCell"/>
</dbReference>
<dbReference type="NCBIfam" id="TIGR01063">
    <property type="entry name" value="gyrA"/>
    <property type="match status" value="1"/>
</dbReference>
<dbReference type="InterPro" id="IPR050220">
    <property type="entry name" value="Type_II_DNA_Topoisomerases"/>
</dbReference>
<dbReference type="InterPro" id="IPR006691">
    <property type="entry name" value="GyrA/parC_rep"/>
</dbReference>
<dbReference type="Proteomes" id="UP000179153">
    <property type="component" value="Unassembled WGS sequence"/>
</dbReference>
<dbReference type="PANTHER" id="PTHR43493">
    <property type="entry name" value="DNA GYRASE/TOPOISOMERASE SUBUNIT A"/>
    <property type="match status" value="1"/>
</dbReference>
<comment type="catalytic activity">
    <reaction evidence="1 9 10">
        <text>ATP-dependent breakage, passage and rejoining of double-stranded DNA.</text>
        <dbReference type="EC" id="5.6.2.2"/>
    </reaction>
</comment>
<dbReference type="FunFam" id="1.10.268.10:FF:000001">
    <property type="entry name" value="DNA gyrase subunit A"/>
    <property type="match status" value="1"/>
</dbReference>
<sequence length="830" mass="92383">MPKEENHQNTRQRELTDEMREAYLDYAMSVIVQRALPDVRDGLKPVHRRILHTMNEMGLSSSARFRKSAAVVGEVLGKYHPHGDTAVYDSMVRLAQPFNMRYPLVLGQGNFGSVDGDSAAAMRYTEAKLSKITATMLADIEKDTVAWMDNYDGTKREPKVLPAAFPQLLVNGTLGIAVGMATNIPPHNLGEVIDASVYLVDHKKATVGDLSEFIQGPDFPTGGFIYNKRAIREAYGQGKGPIVMRGNAEIKEPNSRENIKTNYIEITEIPYQVNKTTLIERMAELVHAGKLDGVRDIRDLSDRTGMRIIIELKRDAQGQKVLNKLYKFTELQKTFHLNMLALSDGIQPQVLNIKEVLEKYLAHRFEVVKRRTKYDLNVARERAHILEGLKKALDNIDRVIATIKKSKDRADASQNLCTKFKFTALQAAAILDMRLQNLANLERQKVEDELAEKKKLIKELEMLLKSESRVWVQIKKELLDVKKEFSDERRTKVYATAAGQFTEEDLVPKEDTVISLTSGGYIKRVAPSLYRTQHRGGKGIIGMETRGDDVVSHFLTASTHDRLLFFTNTGRVFQTLAYEIPASTRTGRGKALVNFLDLQKDENVTAVIPLDRGSQEQQKQAAYMVMATYGGIIKKTPFSDFEKVRHSGLIALHLKKGDTLGWVGVSSGKDDIIVLTRNGQSVRFSEKDIRPMGRTASGVKAITLKDDFSPAKDSAGKDVVVAMDILASGEVKNNLLIVMANGYGKRTVLSQFRIQHRGGSGIKAANITAKTGPIVSAKVLREEEELIVISSHGQVIRTKIKSISKLGRATQGVRIMRLAASDKVASVATV</sequence>
<dbReference type="InterPro" id="IPR002205">
    <property type="entry name" value="Topo_IIA_dom_A"/>
</dbReference>
<keyword evidence="6 9" id="KW-0238">DNA-binding</keyword>